<evidence type="ECO:0000256" key="1">
    <source>
        <dbReference type="SAM" id="Phobius"/>
    </source>
</evidence>
<dbReference type="Proteomes" id="UP001199314">
    <property type="component" value="Unassembled WGS sequence"/>
</dbReference>
<evidence type="ECO:0000313" key="3">
    <source>
        <dbReference type="Proteomes" id="UP001199314"/>
    </source>
</evidence>
<accession>A0ABS7XIN9</accession>
<sequence length="143" mass="16925">MEFNKDYISELLNLYEEGETSLKQEQELKLYFSSEVYDKEFEPYAKLFKFFELESKTEMEDQVTGNEKTSSSFWINIAATLCIALGGLWFYDHYQTQQEMKEARQAFETTQNALNLLSSNMNDGLEKLEYVEVFRTQKNKLIK</sequence>
<evidence type="ECO:0000313" key="2">
    <source>
        <dbReference type="EMBL" id="MBZ9778323.1"/>
    </source>
</evidence>
<keyword evidence="3" id="KW-1185">Reference proteome</keyword>
<proteinExistence type="predicted"/>
<dbReference type="EMBL" id="JAIQZE010000004">
    <property type="protein sequence ID" value="MBZ9778323.1"/>
    <property type="molecule type" value="Genomic_DNA"/>
</dbReference>
<name>A0ABS7XIN9_9FLAO</name>
<protein>
    <recommendedName>
        <fullName evidence="4">Anti-sigma factor</fullName>
    </recommendedName>
</protein>
<organism evidence="2 3">
    <name type="scientific">Psychroflexus longus</name>
    <dbReference type="NCBI Taxonomy" id="2873596"/>
    <lineage>
        <taxon>Bacteria</taxon>
        <taxon>Pseudomonadati</taxon>
        <taxon>Bacteroidota</taxon>
        <taxon>Flavobacteriia</taxon>
        <taxon>Flavobacteriales</taxon>
        <taxon>Flavobacteriaceae</taxon>
        <taxon>Psychroflexus</taxon>
    </lineage>
</organism>
<gene>
    <name evidence="2" type="ORF">LB452_05245</name>
</gene>
<comment type="caution">
    <text evidence="2">The sequence shown here is derived from an EMBL/GenBank/DDBJ whole genome shotgun (WGS) entry which is preliminary data.</text>
</comment>
<evidence type="ECO:0008006" key="4">
    <source>
        <dbReference type="Google" id="ProtNLM"/>
    </source>
</evidence>
<dbReference type="RefSeq" id="WP_224460679.1">
    <property type="nucleotide sequence ID" value="NZ_JAIQZE010000004.1"/>
</dbReference>
<keyword evidence="1" id="KW-0812">Transmembrane</keyword>
<keyword evidence="1" id="KW-1133">Transmembrane helix</keyword>
<keyword evidence="1" id="KW-0472">Membrane</keyword>
<feature type="transmembrane region" description="Helical" evidence="1">
    <location>
        <begin position="73"/>
        <end position="91"/>
    </location>
</feature>
<reference evidence="3" key="1">
    <citation type="submission" date="2023-07" db="EMBL/GenBank/DDBJ databases">
        <title>Novel species isolated from saline lakes on Tibetan Plateau.</title>
        <authorList>
            <person name="Lu H."/>
        </authorList>
    </citation>
    <scope>NUCLEOTIDE SEQUENCE [LARGE SCALE GENOMIC DNA]</scope>
    <source>
        <strain evidence="3">CAK8W</strain>
    </source>
</reference>